<reference evidence="1 2" key="1">
    <citation type="journal article" date="2012" name="J. Bacteriol.">
        <title>Draft genome sequence of the cyanide-utilizing bacterium Pseudomonas fluorescens strain NCIMB 11764.</title>
        <authorList>
            <person name="Vilo C.A."/>
            <person name="Benedik M.J."/>
            <person name="Kunz D.A."/>
            <person name="Dong Q."/>
        </authorList>
    </citation>
    <scope>NUCLEOTIDE SEQUENCE [LARGE SCALE GENOMIC DNA]</scope>
    <source>
        <strain evidence="1 2">NCIMB 11764</strain>
    </source>
</reference>
<sequence>MAGVLEVVCFIKIGVNKMLSNNLEFQGRSGEFFARRRVAGSKWMTDCIEIVITDRFEQCAQLSRFHFKSLVY</sequence>
<proteinExistence type="predicted"/>
<evidence type="ECO:0000313" key="1">
    <source>
        <dbReference type="EMBL" id="AKV08227.1"/>
    </source>
</evidence>
<protein>
    <submittedName>
        <fullName evidence="1">Uncharacterized protein</fullName>
    </submittedName>
</protein>
<name>A0A0K1QRF6_PSEFL</name>
<organism evidence="1 2">
    <name type="scientific">Pseudomonas fluorescens NCIMB 11764</name>
    <dbReference type="NCBI Taxonomy" id="1221522"/>
    <lineage>
        <taxon>Bacteria</taxon>
        <taxon>Pseudomonadati</taxon>
        <taxon>Pseudomonadota</taxon>
        <taxon>Gammaproteobacteria</taxon>
        <taxon>Pseudomonadales</taxon>
        <taxon>Pseudomonadaceae</taxon>
        <taxon>Pseudomonas</taxon>
    </lineage>
</organism>
<gene>
    <name evidence="1" type="ORF">B723_18190</name>
</gene>
<dbReference type="Proteomes" id="UP000017175">
    <property type="component" value="Chromosome"/>
</dbReference>
<evidence type="ECO:0000313" key="2">
    <source>
        <dbReference type="Proteomes" id="UP000017175"/>
    </source>
</evidence>
<dbReference type="EMBL" id="CP010945">
    <property type="protein sequence ID" value="AKV08227.1"/>
    <property type="molecule type" value="Genomic_DNA"/>
</dbReference>
<accession>A0A0K1QRF6</accession>
<dbReference type="AlphaFoldDB" id="A0A0K1QRF6"/>